<sequence length="138" mass="14630">MMGLHWTVKLVVSILPPEGQTSGAILTIRTPIEIKDGPAGCTTGQSSTAHQPAPIQPAVRSTGTSTEACGASASSTTPTAPKQQTAWQRAVNAISIDDDVDFTSLVQEIQPFVTRLPTIKKLMIYKKNARNGAARVCE</sequence>
<protein>
    <submittedName>
        <fullName evidence="2">Uncharacterized protein</fullName>
    </submittedName>
</protein>
<dbReference type="AlphaFoldDB" id="A0A182TYT6"/>
<reference evidence="3" key="1">
    <citation type="submission" date="2014-01" db="EMBL/GenBank/DDBJ databases">
        <title>The Genome Sequence of Anopheles melas CM1001059_A (V2).</title>
        <authorList>
            <consortium name="The Broad Institute Genomics Platform"/>
            <person name="Neafsey D.E."/>
            <person name="Besansky N."/>
            <person name="Howell P."/>
            <person name="Walton C."/>
            <person name="Young S.K."/>
            <person name="Zeng Q."/>
            <person name="Gargeya S."/>
            <person name="Fitzgerald M."/>
            <person name="Haas B."/>
            <person name="Abouelleil A."/>
            <person name="Allen A.W."/>
            <person name="Alvarado L."/>
            <person name="Arachchi H.M."/>
            <person name="Berlin A.M."/>
            <person name="Chapman S.B."/>
            <person name="Gainer-Dewar J."/>
            <person name="Goldberg J."/>
            <person name="Griggs A."/>
            <person name="Gujja S."/>
            <person name="Hansen M."/>
            <person name="Howarth C."/>
            <person name="Imamovic A."/>
            <person name="Ireland A."/>
            <person name="Larimer J."/>
            <person name="McCowan C."/>
            <person name="Murphy C."/>
            <person name="Pearson M."/>
            <person name="Poon T.W."/>
            <person name="Priest M."/>
            <person name="Roberts A."/>
            <person name="Saif S."/>
            <person name="Shea T."/>
            <person name="Sisk P."/>
            <person name="Sykes S."/>
            <person name="Wortman J."/>
            <person name="Nusbaum C."/>
            <person name="Birren B."/>
        </authorList>
    </citation>
    <scope>NUCLEOTIDE SEQUENCE [LARGE SCALE GENOMIC DNA]</scope>
    <source>
        <strain evidence="3">CM1001059</strain>
    </source>
</reference>
<keyword evidence="3" id="KW-1185">Reference proteome</keyword>
<dbReference type="Proteomes" id="UP000075902">
    <property type="component" value="Unassembled WGS sequence"/>
</dbReference>
<feature type="compositionally biased region" description="Polar residues" evidence="1">
    <location>
        <begin position="59"/>
        <end position="84"/>
    </location>
</feature>
<dbReference type="EnsemblMetazoa" id="AMEC010786-RA">
    <property type="protein sequence ID" value="AMEC010786-PA"/>
    <property type="gene ID" value="AMEC010786"/>
</dbReference>
<dbReference type="VEuPathDB" id="VectorBase:AMEC010786"/>
<evidence type="ECO:0000256" key="1">
    <source>
        <dbReference type="SAM" id="MobiDB-lite"/>
    </source>
</evidence>
<feature type="region of interest" description="Disordered" evidence="1">
    <location>
        <begin position="39"/>
        <end position="84"/>
    </location>
</feature>
<evidence type="ECO:0000313" key="3">
    <source>
        <dbReference type="Proteomes" id="UP000075902"/>
    </source>
</evidence>
<organism evidence="2 3">
    <name type="scientific">Anopheles melas</name>
    <dbReference type="NCBI Taxonomy" id="34690"/>
    <lineage>
        <taxon>Eukaryota</taxon>
        <taxon>Metazoa</taxon>
        <taxon>Ecdysozoa</taxon>
        <taxon>Arthropoda</taxon>
        <taxon>Hexapoda</taxon>
        <taxon>Insecta</taxon>
        <taxon>Pterygota</taxon>
        <taxon>Neoptera</taxon>
        <taxon>Endopterygota</taxon>
        <taxon>Diptera</taxon>
        <taxon>Nematocera</taxon>
        <taxon>Culicoidea</taxon>
        <taxon>Culicidae</taxon>
        <taxon>Anophelinae</taxon>
        <taxon>Anopheles</taxon>
    </lineage>
</organism>
<accession>A0A182TYT6</accession>
<proteinExistence type="predicted"/>
<reference evidence="2" key="2">
    <citation type="submission" date="2020-05" db="UniProtKB">
        <authorList>
            <consortium name="EnsemblMetazoa"/>
        </authorList>
    </citation>
    <scope>IDENTIFICATION</scope>
    <source>
        <strain evidence="2">CM1001059</strain>
    </source>
</reference>
<evidence type="ECO:0000313" key="2">
    <source>
        <dbReference type="EnsemblMetazoa" id="AMEC010786-PA"/>
    </source>
</evidence>
<name>A0A182TYT6_9DIPT</name>